<proteinExistence type="predicted"/>
<comment type="caution">
    <text evidence="6">The sequence shown here is derived from an EMBL/GenBank/DDBJ whole genome shotgun (WGS) entry which is preliminary data.</text>
</comment>
<feature type="transmembrane region" description="Helical" evidence="4">
    <location>
        <begin position="99"/>
        <end position="123"/>
    </location>
</feature>
<feature type="transmembrane region" description="Helical" evidence="4">
    <location>
        <begin position="303"/>
        <end position="327"/>
    </location>
</feature>
<evidence type="ECO:0000259" key="5">
    <source>
        <dbReference type="PROSITE" id="PS50850"/>
    </source>
</evidence>
<reference evidence="6 7" key="1">
    <citation type="submission" date="2017-09" db="EMBL/GenBank/DDBJ databases">
        <title>Biodiversity and function of Thalassospira species in the particle-attached aromatic-hydrocarbon-degrading consortia from the surface seawater of the South China Sea.</title>
        <authorList>
            <person name="Dong C."/>
            <person name="Liu R."/>
            <person name="Shao Z."/>
        </authorList>
    </citation>
    <scope>NUCLEOTIDE SEQUENCE [LARGE SCALE GENOMIC DNA]</scope>
    <source>
        <strain evidence="6 7">CSC1P2</strain>
    </source>
</reference>
<evidence type="ECO:0000256" key="4">
    <source>
        <dbReference type="SAM" id="Phobius"/>
    </source>
</evidence>
<protein>
    <submittedName>
        <fullName evidence="6">MFS transporter</fullName>
    </submittedName>
</protein>
<keyword evidence="1 4" id="KW-0812">Transmembrane</keyword>
<name>A0A2N3KV64_9PROT</name>
<feature type="transmembrane region" description="Helical" evidence="4">
    <location>
        <begin position="277"/>
        <end position="297"/>
    </location>
</feature>
<gene>
    <name evidence="6" type="ORF">COO20_09455</name>
</gene>
<dbReference type="InterPro" id="IPR011701">
    <property type="entry name" value="MFS"/>
</dbReference>
<dbReference type="AlphaFoldDB" id="A0A2N3KV64"/>
<dbReference type="Proteomes" id="UP000233597">
    <property type="component" value="Unassembled WGS sequence"/>
</dbReference>
<dbReference type="InterPro" id="IPR020846">
    <property type="entry name" value="MFS_dom"/>
</dbReference>
<feature type="transmembrane region" description="Helical" evidence="4">
    <location>
        <begin position="12"/>
        <end position="39"/>
    </location>
</feature>
<feature type="transmembrane region" description="Helical" evidence="4">
    <location>
        <begin position="166"/>
        <end position="187"/>
    </location>
</feature>
<accession>A0A2N3KV64</accession>
<feature type="domain" description="Major facilitator superfamily (MFS) profile" evidence="5">
    <location>
        <begin position="212"/>
        <end position="398"/>
    </location>
</feature>
<organism evidence="6 7">
    <name type="scientific">Thalassospira marina</name>
    <dbReference type="NCBI Taxonomy" id="2048283"/>
    <lineage>
        <taxon>Bacteria</taxon>
        <taxon>Pseudomonadati</taxon>
        <taxon>Pseudomonadota</taxon>
        <taxon>Alphaproteobacteria</taxon>
        <taxon>Rhodospirillales</taxon>
        <taxon>Thalassospiraceae</taxon>
        <taxon>Thalassospira</taxon>
    </lineage>
</organism>
<feature type="transmembrane region" description="Helical" evidence="4">
    <location>
        <begin position="251"/>
        <end position="270"/>
    </location>
</feature>
<dbReference type="PANTHER" id="PTHR23534:SF1">
    <property type="entry name" value="MAJOR FACILITATOR SUPERFAMILY PROTEIN"/>
    <property type="match status" value="1"/>
</dbReference>
<dbReference type="PROSITE" id="PS50850">
    <property type="entry name" value="MFS"/>
    <property type="match status" value="1"/>
</dbReference>
<sequence length="398" mass="42305">MPSPEVRRNVIVLSLCVALSASAMSLLFTVAAVIGYSLAPDKSLSTLPVSATMIAMLVTTAPAAFMMKRYGRRIGFAVGCFIGMCGAISGMGAVYWGNFWLMCAAGAFIGSANAIAMQYRFAAAEAAPAEFRSRAISFTMLGGVLAAFIGPNLANFARNWFDTVPFLGTFCALFSLQLLLLLAISQLRLPETHKKVHDEPARPLGEIFRVPGVLVAIVGAALGYAVMSFVMTATPLAILDCNYDFGDAAFIIQWHVVGMYAPGFFTGNLIRRFGSLAIIQIGAVITLGCLLFGLAGVDLLANFWPALVLLGIGWNFMFVGATTLLTENYRPAEQARIQAINEFAVFGTVAVASLSAGSIYAGAGWSVLLMSAGLPVGLVMLIVAIYAVYKRNLARKTI</sequence>
<keyword evidence="2 4" id="KW-1133">Transmembrane helix</keyword>
<evidence type="ECO:0000256" key="2">
    <source>
        <dbReference type="ARBA" id="ARBA00022989"/>
    </source>
</evidence>
<dbReference type="Pfam" id="PF07690">
    <property type="entry name" value="MFS_1"/>
    <property type="match status" value="1"/>
</dbReference>
<dbReference type="PANTHER" id="PTHR23534">
    <property type="entry name" value="MFS PERMEASE"/>
    <property type="match status" value="1"/>
</dbReference>
<evidence type="ECO:0000313" key="6">
    <source>
        <dbReference type="EMBL" id="PKR54353.1"/>
    </source>
</evidence>
<dbReference type="OrthoDB" id="8558006at2"/>
<evidence type="ECO:0000313" key="7">
    <source>
        <dbReference type="Proteomes" id="UP000233597"/>
    </source>
</evidence>
<feature type="transmembrane region" description="Helical" evidence="4">
    <location>
        <begin position="45"/>
        <end position="67"/>
    </location>
</feature>
<feature type="transmembrane region" description="Helical" evidence="4">
    <location>
        <begin position="208"/>
        <end position="231"/>
    </location>
</feature>
<dbReference type="EMBL" id="NWTK01000005">
    <property type="protein sequence ID" value="PKR54353.1"/>
    <property type="molecule type" value="Genomic_DNA"/>
</dbReference>
<dbReference type="GO" id="GO:0022857">
    <property type="term" value="F:transmembrane transporter activity"/>
    <property type="evidence" value="ECO:0007669"/>
    <property type="project" value="InterPro"/>
</dbReference>
<feature type="transmembrane region" description="Helical" evidence="4">
    <location>
        <begin position="367"/>
        <end position="389"/>
    </location>
</feature>
<evidence type="ECO:0000256" key="3">
    <source>
        <dbReference type="ARBA" id="ARBA00023136"/>
    </source>
</evidence>
<feature type="transmembrane region" description="Helical" evidence="4">
    <location>
        <begin position="74"/>
        <end position="93"/>
    </location>
</feature>
<dbReference type="SUPFAM" id="SSF103473">
    <property type="entry name" value="MFS general substrate transporter"/>
    <property type="match status" value="1"/>
</dbReference>
<dbReference type="InterPro" id="IPR036259">
    <property type="entry name" value="MFS_trans_sf"/>
</dbReference>
<feature type="transmembrane region" description="Helical" evidence="4">
    <location>
        <begin position="339"/>
        <end position="361"/>
    </location>
</feature>
<dbReference type="RefSeq" id="WP_101265893.1">
    <property type="nucleotide sequence ID" value="NZ_NWTK01000005.1"/>
</dbReference>
<feature type="transmembrane region" description="Helical" evidence="4">
    <location>
        <begin position="135"/>
        <end position="154"/>
    </location>
</feature>
<dbReference type="Gene3D" id="1.20.1250.20">
    <property type="entry name" value="MFS general substrate transporter like domains"/>
    <property type="match status" value="1"/>
</dbReference>
<evidence type="ECO:0000256" key="1">
    <source>
        <dbReference type="ARBA" id="ARBA00022692"/>
    </source>
</evidence>
<keyword evidence="3 4" id="KW-0472">Membrane</keyword>